<keyword evidence="3" id="KW-1185">Reference proteome</keyword>
<reference evidence="2" key="1">
    <citation type="journal article" date="2020" name="Stud. Mycol.">
        <title>101 Dothideomycetes genomes: a test case for predicting lifestyles and emergence of pathogens.</title>
        <authorList>
            <person name="Haridas S."/>
            <person name="Albert R."/>
            <person name="Binder M."/>
            <person name="Bloem J."/>
            <person name="Labutti K."/>
            <person name="Salamov A."/>
            <person name="Andreopoulos B."/>
            <person name="Baker S."/>
            <person name="Barry K."/>
            <person name="Bills G."/>
            <person name="Bluhm B."/>
            <person name="Cannon C."/>
            <person name="Castanera R."/>
            <person name="Culley D."/>
            <person name="Daum C."/>
            <person name="Ezra D."/>
            <person name="Gonzalez J."/>
            <person name="Henrissat B."/>
            <person name="Kuo A."/>
            <person name="Liang C."/>
            <person name="Lipzen A."/>
            <person name="Lutzoni F."/>
            <person name="Magnuson J."/>
            <person name="Mondo S."/>
            <person name="Nolan M."/>
            <person name="Ohm R."/>
            <person name="Pangilinan J."/>
            <person name="Park H.-J."/>
            <person name="Ramirez L."/>
            <person name="Alfaro M."/>
            <person name="Sun H."/>
            <person name="Tritt A."/>
            <person name="Yoshinaga Y."/>
            <person name="Zwiers L.-H."/>
            <person name="Turgeon B."/>
            <person name="Goodwin S."/>
            <person name="Spatafora J."/>
            <person name="Crous P."/>
            <person name="Grigoriev I."/>
        </authorList>
    </citation>
    <scope>NUCLEOTIDE SEQUENCE</scope>
    <source>
        <strain evidence="2">CBS 119925</strain>
    </source>
</reference>
<name>A0A6A6V3C7_9PLEO</name>
<protein>
    <submittedName>
        <fullName evidence="2">Uncharacterized protein</fullName>
    </submittedName>
</protein>
<gene>
    <name evidence="2" type="ORF">M011DRAFT_470482</name>
</gene>
<feature type="transmembrane region" description="Helical" evidence="1">
    <location>
        <begin position="107"/>
        <end position="127"/>
    </location>
</feature>
<dbReference type="Proteomes" id="UP000799440">
    <property type="component" value="Unassembled WGS sequence"/>
</dbReference>
<evidence type="ECO:0000313" key="3">
    <source>
        <dbReference type="Proteomes" id="UP000799440"/>
    </source>
</evidence>
<dbReference type="AlphaFoldDB" id="A0A6A6V3C7"/>
<evidence type="ECO:0000256" key="1">
    <source>
        <dbReference type="SAM" id="Phobius"/>
    </source>
</evidence>
<keyword evidence="1" id="KW-0812">Transmembrane</keyword>
<accession>A0A6A6V3C7</accession>
<organism evidence="2 3">
    <name type="scientific">Sporormia fimetaria CBS 119925</name>
    <dbReference type="NCBI Taxonomy" id="1340428"/>
    <lineage>
        <taxon>Eukaryota</taxon>
        <taxon>Fungi</taxon>
        <taxon>Dikarya</taxon>
        <taxon>Ascomycota</taxon>
        <taxon>Pezizomycotina</taxon>
        <taxon>Dothideomycetes</taxon>
        <taxon>Pleosporomycetidae</taxon>
        <taxon>Pleosporales</taxon>
        <taxon>Sporormiaceae</taxon>
        <taxon>Sporormia</taxon>
    </lineage>
</organism>
<sequence length="148" mass="16718">MLPYECNFLYILGIQISFVERLEPRARHCMVLSVARVAALMHITGFVLVGTGQSKYAQPLFIVYALFQLFLACTTGLHTQQLWVKWAAVPLIASCSLLASFENPTYGRFALACVWMQFLTVAFQAAVTIKTRCTVHHTEFARRASKRL</sequence>
<feature type="transmembrane region" description="Helical" evidence="1">
    <location>
        <begin position="29"/>
        <end position="50"/>
    </location>
</feature>
<keyword evidence="1" id="KW-0472">Membrane</keyword>
<evidence type="ECO:0000313" key="2">
    <source>
        <dbReference type="EMBL" id="KAF2744346.1"/>
    </source>
</evidence>
<proteinExistence type="predicted"/>
<feature type="transmembrane region" description="Helical" evidence="1">
    <location>
        <begin position="56"/>
        <end position="75"/>
    </location>
</feature>
<feature type="transmembrane region" description="Helical" evidence="1">
    <location>
        <begin position="82"/>
        <end position="101"/>
    </location>
</feature>
<dbReference type="EMBL" id="MU006589">
    <property type="protein sequence ID" value="KAF2744346.1"/>
    <property type="molecule type" value="Genomic_DNA"/>
</dbReference>
<keyword evidence="1" id="KW-1133">Transmembrane helix</keyword>